<dbReference type="PANTHER" id="PTHR24030:SF0">
    <property type="entry name" value="PROTEIN CMSS1"/>
    <property type="match status" value="1"/>
</dbReference>
<proteinExistence type="predicted"/>
<reference evidence="2" key="2">
    <citation type="journal article" date="2022" name="Microb. Genom.">
        <title>A chromosome-scale genome assembly of the tomato pathogen Cladosporium fulvum reveals a compartmentalized genome architecture and the presence of a dispensable chromosome.</title>
        <authorList>
            <person name="Zaccaron A.Z."/>
            <person name="Chen L.H."/>
            <person name="Samaras A."/>
            <person name="Stergiopoulos I."/>
        </authorList>
    </citation>
    <scope>NUCLEOTIDE SEQUENCE</scope>
    <source>
        <strain evidence="2">Race5_Kim</strain>
    </source>
</reference>
<dbReference type="GO" id="GO:0005634">
    <property type="term" value="C:nucleus"/>
    <property type="evidence" value="ECO:0007669"/>
    <property type="project" value="TreeGrafter"/>
</dbReference>
<evidence type="ECO:0000256" key="1">
    <source>
        <dbReference type="SAM" id="MobiDB-lite"/>
    </source>
</evidence>
<reference evidence="2" key="1">
    <citation type="submission" date="2021-12" db="EMBL/GenBank/DDBJ databases">
        <authorList>
            <person name="Zaccaron A."/>
            <person name="Stergiopoulos I."/>
        </authorList>
    </citation>
    <scope>NUCLEOTIDE SEQUENCE</scope>
    <source>
        <strain evidence="2">Race5_Kim</strain>
    </source>
</reference>
<evidence type="ECO:0000313" key="3">
    <source>
        <dbReference type="Proteomes" id="UP000756132"/>
    </source>
</evidence>
<dbReference type="OMA" id="DHFAQKA"/>
<sequence>MSDSEDQAGVPLIEDLSDSPDPQASKSTKRKREADDESKKAARKKKRTKKKPDDVDHSNLDSELGINRALAHMDSQLMADHIAQRTRRFQPDLSAVELEDVHIPAKAILDTTSFEKPRTTDVLPDFLEQFAGSAKRKKKLSQSSTSKAFPHTLVITGAGLRAADLTRALRKFETKDSKVAKLFAKHIKLKEAIETVKKTKMGIGVGTPQRVIDLLEDGALKVEGLERVVVDASHIDQKKRGVLDMKEVQVPLVKLLGREELRGRYGKGEGKVEFLFF</sequence>
<gene>
    <name evidence="2" type="ORF">CLAFUR5_14347</name>
</gene>
<dbReference type="GO" id="GO:0030686">
    <property type="term" value="C:90S preribosome"/>
    <property type="evidence" value="ECO:0007669"/>
    <property type="project" value="TreeGrafter"/>
</dbReference>
<organism evidence="2 3">
    <name type="scientific">Passalora fulva</name>
    <name type="common">Tomato leaf mold</name>
    <name type="synonym">Cladosporium fulvum</name>
    <dbReference type="NCBI Taxonomy" id="5499"/>
    <lineage>
        <taxon>Eukaryota</taxon>
        <taxon>Fungi</taxon>
        <taxon>Dikarya</taxon>
        <taxon>Ascomycota</taxon>
        <taxon>Pezizomycotina</taxon>
        <taxon>Dothideomycetes</taxon>
        <taxon>Dothideomycetidae</taxon>
        <taxon>Mycosphaerellales</taxon>
        <taxon>Mycosphaerellaceae</taxon>
        <taxon>Fulvia</taxon>
    </lineage>
</organism>
<evidence type="ECO:0008006" key="4">
    <source>
        <dbReference type="Google" id="ProtNLM"/>
    </source>
</evidence>
<dbReference type="KEGG" id="ffu:CLAFUR5_14347"/>
<name>A0A9Q8UX18_PASFU</name>
<dbReference type="Gene3D" id="3.40.50.300">
    <property type="entry name" value="P-loop containing nucleotide triphosphate hydrolases"/>
    <property type="match status" value="1"/>
</dbReference>
<protein>
    <recommendedName>
        <fullName evidence="4">U3-containing 90S pre-ribosomal complex subunit-domain containing protein</fullName>
    </recommendedName>
</protein>
<dbReference type="OrthoDB" id="1929311at2759"/>
<feature type="region of interest" description="Disordered" evidence="1">
    <location>
        <begin position="1"/>
        <end position="60"/>
    </location>
</feature>
<feature type="compositionally biased region" description="Basic and acidic residues" evidence="1">
    <location>
        <begin position="51"/>
        <end position="60"/>
    </location>
</feature>
<dbReference type="PANTHER" id="PTHR24030">
    <property type="entry name" value="PROTEIN CMSS1"/>
    <property type="match status" value="1"/>
</dbReference>
<dbReference type="Pfam" id="PF14617">
    <property type="entry name" value="CMS1"/>
    <property type="match status" value="1"/>
</dbReference>
<dbReference type="AlphaFoldDB" id="A0A9Q8UX18"/>
<dbReference type="Proteomes" id="UP000756132">
    <property type="component" value="Chromosome 13"/>
</dbReference>
<dbReference type="EMBL" id="CP090175">
    <property type="protein sequence ID" value="UJO25392.1"/>
    <property type="molecule type" value="Genomic_DNA"/>
</dbReference>
<dbReference type="GeneID" id="71994225"/>
<accession>A0A9Q8UX18</accession>
<keyword evidence="3" id="KW-1185">Reference proteome</keyword>
<dbReference type="InterPro" id="IPR032704">
    <property type="entry name" value="Cms1"/>
</dbReference>
<dbReference type="InterPro" id="IPR027417">
    <property type="entry name" value="P-loop_NTPase"/>
</dbReference>
<dbReference type="RefSeq" id="XP_047769758.1">
    <property type="nucleotide sequence ID" value="XM_047913495.1"/>
</dbReference>
<feature type="compositionally biased region" description="Basic residues" evidence="1">
    <location>
        <begin position="41"/>
        <end position="50"/>
    </location>
</feature>
<evidence type="ECO:0000313" key="2">
    <source>
        <dbReference type="EMBL" id="UJO25392.1"/>
    </source>
</evidence>